<accession>A0A9Q5FSG5</accession>
<organism evidence="1 2">
    <name type="scientific">Pseudomonas fragi</name>
    <dbReference type="NCBI Taxonomy" id="296"/>
    <lineage>
        <taxon>Bacteria</taxon>
        <taxon>Pseudomonadati</taxon>
        <taxon>Pseudomonadota</taxon>
        <taxon>Gammaproteobacteria</taxon>
        <taxon>Pseudomonadales</taxon>
        <taxon>Pseudomonadaceae</taxon>
        <taxon>Pseudomonas</taxon>
    </lineage>
</organism>
<name>A0A9Q5FSG5_PSEFR</name>
<feature type="non-terminal residue" evidence="1">
    <location>
        <position position="84"/>
    </location>
</feature>
<dbReference type="EMBL" id="JAAQYX010000067">
    <property type="protein sequence ID" value="NNB52432.1"/>
    <property type="molecule type" value="Genomic_DNA"/>
</dbReference>
<proteinExistence type="predicted"/>
<dbReference type="RefSeq" id="WP_169908009.1">
    <property type="nucleotide sequence ID" value="NZ_JAAQYX010000067.1"/>
</dbReference>
<evidence type="ECO:0000313" key="1">
    <source>
        <dbReference type="EMBL" id="NNB52432.1"/>
    </source>
</evidence>
<protein>
    <submittedName>
        <fullName evidence="1">Uncharacterized protein</fullName>
    </submittedName>
</protein>
<evidence type="ECO:0000313" key="2">
    <source>
        <dbReference type="Proteomes" id="UP000564604"/>
    </source>
</evidence>
<sequence length="84" mass="8166">MLADSGGSGLARDGIDVVIPANRSAGIAGKPAPTDFVVFIKSAAGVGQCGSGLARDGIDVVIPANRSAGSAGKPAPTGFVVFIK</sequence>
<dbReference type="Proteomes" id="UP000564604">
    <property type="component" value="Unassembled WGS sequence"/>
</dbReference>
<reference evidence="1 2" key="1">
    <citation type="journal article" date="2020" name="Front. Microbiol.">
        <title>Genetic Organization of the aprX-lipA2 Operon Affects the Proteolytic Potential of Pseudomonas Species in Milk.</title>
        <authorList>
            <person name="Maier C."/>
            <person name="Huptas C."/>
            <person name="von Neubeck M."/>
            <person name="Scherer S."/>
            <person name="Wenning M."/>
            <person name="Lucking G."/>
        </authorList>
    </citation>
    <scope>NUCLEOTIDE SEQUENCE [LARGE SCALE GENOMIC DNA]</scope>
    <source>
        <strain evidence="1 2">WS 5094</strain>
    </source>
</reference>
<gene>
    <name evidence="1" type="ORF">HBN89_24790</name>
</gene>
<comment type="caution">
    <text evidence="1">The sequence shown here is derived from an EMBL/GenBank/DDBJ whole genome shotgun (WGS) entry which is preliminary data.</text>
</comment>
<dbReference type="AlphaFoldDB" id="A0A9Q5FSG5"/>